<protein>
    <recommendedName>
        <fullName evidence="4">Hsp20/alpha crystallin family protein</fullName>
    </recommendedName>
</protein>
<evidence type="ECO:0000256" key="1">
    <source>
        <dbReference type="SAM" id="MobiDB-lite"/>
    </source>
</evidence>
<evidence type="ECO:0000313" key="3">
    <source>
        <dbReference type="Proteomes" id="UP000619788"/>
    </source>
</evidence>
<dbReference type="EMBL" id="BOOJ01000063">
    <property type="protein sequence ID" value="GIH96252.1"/>
    <property type="molecule type" value="Genomic_DNA"/>
</dbReference>
<evidence type="ECO:0008006" key="4">
    <source>
        <dbReference type="Google" id="ProtNLM"/>
    </source>
</evidence>
<dbReference type="AlphaFoldDB" id="A0A8J3SNX6"/>
<dbReference type="Proteomes" id="UP000619788">
    <property type="component" value="Unassembled WGS sequence"/>
</dbReference>
<comment type="caution">
    <text evidence="2">The sequence shown here is derived from an EMBL/GenBank/DDBJ whole genome shotgun (WGS) entry which is preliminary data.</text>
</comment>
<proteinExistence type="predicted"/>
<feature type="region of interest" description="Disordered" evidence="1">
    <location>
        <begin position="65"/>
        <end position="84"/>
    </location>
</feature>
<organism evidence="2 3">
    <name type="scientific">Planobispora siamensis</name>
    <dbReference type="NCBI Taxonomy" id="936338"/>
    <lineage>
        <taxon>Bacteria</taxon>
        <taxon>Bacillati</taxon>
        <taxon>Actinomycetota</taxon>
        <taxon>Actinomycetes</taxon>
        <taxon>Streptosporangiales</taxon>
        <taxon>Streptosporangiaceae</taxon>
        <taxon>Planobispora</taxon>
    </lineage>
</organism>
<keyword evidence="3" id="KW-1185">Reference proteome</keyword>
<evidence type="ECO:0000313" key="2">
    <source>
        <dbReference type="EMBL" id="GIH96252.1"/>
    </source>
</evidence>
<accession>A0A8J3SNX6</accession>
<gene>
    <name evidence="2" type="ORF">Psi01_68820</name>
</gene>
<name>A0A8J3SNX6_9ACTN</name>
<reference evidence="2 3" key="1">
    <citation type="submission" date="2021-01" db="EMBL/GenBank/DDBJ databases">
        <title>Whole genome shotgun sequence of Planobispora siamensis NBRC 107568.</title>
        <authorList>
            <person name="Komaki H."/>
            <person name="Tamura T."/>
        </authorList>
    </citation>
    <scope>NUCLEOTIDE SEQUENCE [LARGE SCALE GENOMIC DNA]</scope>
    <source>
        <strain evidence="2 3">NBRC 107568</strain>
    </source>
</reference>
<sequence length="84" mass="9085">MDFRAVVVPAASTCRRAPLTRRPRSRSAPKATYDNGVLEVSIALAEEKTAGRRITVETASWSLMPDQTVRPKPDTAFSSGPGRA</sequence>